<dbReference type="STRING" id="36844.SAMN04488501_10242"/>
<evidence type="ECO:0000313" key="5">
    <source>
        <dbReference type="EMBL" id="KOA19861.1"/>
    </source>
</evidence>
<reference evidence="6" key="1">
    <citation type="submission" date="2015-08" db="EMBL/GenBank/DDBJ databases">
        <title>Genome sequence of the strict anaerobe Clostridium homopropionicum LuHBu1 (DSM 5847T).</title>
        <authorList>
            <person name="Poehlein A."/>
            <person name="Beck M."/>
            <person name="Schiel-Bengelsdorf B."/>
            <person name="Bengelsdorf F.R."/>
            <person name="Daniel R."/>
            <person name="Duerre P."/>
        </authorList>
    </citation>
    <scope>NUCLEOTIDE SEQUENCE [LARGE SCALE GENOMIC DNA]</scope>
    <source>
        <strain evidence="6">DSM 5847</strain>
    </source>
</reference>
<protein>
    <recommendedName>
        <fullName evidence="1">citrate lyase holo-[acyl-carrier protein] synthase</fullName>
        <ecNumber evidence="1">2.7.7.61</ecNumber>
    </recommendedName>
</protein>
<dbReference type="InterPro" id="IPR005551">
    <property type="entry name" value="CitX"/>
</dbReference>
<dbReference type="Proteomes" id="UP000037043">
    <property type="component" value="Unassembled WGS sequence"/>
</dbReference>
<name>A0A0L6ZA63_9CLOT</name>
<keyword evidence="3 5" id="KW-0548">Nucleotidyltransferase</keyword>
<comment type="caution">
    <text evidence="5">The sequence shown here is derived from an EMBL/GenBank/DDBJ whole genome shotgun (WGS) entry which is preliminary data.</text>
</comment>
<dbReference type="RefSeq" id="WP_052221487.1">
    <property type="nucleotide sequence ID" value="NZ_LHUR01000022.1"/>
</dbReference>
<accession>A0A0L6ZA63</accession>
<gene>
    <name evidence="5" type="primary">citX</name>
    <name evidence="5" type="ORF">CLHOM_19500</name>
</gene>
<dbReference type="EC" id="2.7.7.61" evidence="1"/>
<evidence type="ECO:0000256" key="1">
    <source>
        <dbReference type="ARBA" id="ARBA00012524"/>
    </source>
</evidence>
<dbReference type="PATRIC" id="fig|1121318.3.peg.1971"/>
<keyword evidence="5" id="KW-0456">Lyase</keyword>
<comment type="catalytic activity">
    <reaction evidence="4">
        <text>apo-[citrate lyase ACP] + 2'-(5''-triphospho-alpha-D-ribosyl)-3'-dephospho-CoA = holo-[citrate lyase ACP] + diphosphate</text>
        <dbReference type="Rhea" id="RHEA:16333"/>
        <dbReference type="Rhea" id="RHEA-COMP:10157"/>
        <dbReference type="Rhea" id="RHEA-COMP:10158"/>
        <dbReference type="ChEBI" id="CHEBI:29999"/>
        <dbReference type="ChEBI" id="CHEBI:33019"/>
        <dbReference type="ChEBI" id="CHEBI:61378"/>
        <dbReference type="ChEBI" id="CHEBI:82683"/>
        <dbReference type="EC" id="2.7.7.61"/>
    </reaction>
</comment>
<evidence type="ECO:0000313" key="6">
    <source>
        <dbReference type="Proteomes" id="UP000037043"/>
    </source>
</evidence>
<sequence length="171" mass="19917">MINSLENNDKKNTCSFINKLIRRYNMPYILMKVNYPGTNKSNEITNSIIENLDDIMSDIFSPFIVFKSLRITEEGPVVTFVLDKDPMEIKKTTVEIEDKHILGDCVNIDVYDKDMNKITRQLMGYPPRKCFICDGTAKNCMKKNAHGNDRIIQYVVGKYREYMENFHGKKV</sequence>
<organism evidence="5 6">
    <name type="scientific">Clostridium homopropionicum DSM 5847</name>
    <dbReference type="NCBI Taxonomy" id="1121318"/>
    <lineage>
        <taxon>Bacteria</taxon>
        <taxon>Bacillati</taxon>
        <taxon>Bacillota</taxon>
        <taxon>Clostridia</taxon>
        <taxon>Eubacteriales</taxon>
        <taxon>Clostridiaceae</taxon>
        <taxon>Clostridium</taxon>
    </lineage>
</organism>
<evidence type="ECO:0000256" key="2">
    <source>
        <dbReference type="ARBA" id="ARBA00022679"/>
    </source>
</evidence>
<proteinExistence type="predicted"/>
<evidence type="ECO:0000256" key="3">
    <source>
        <dbReference type="ARBA" id="ARBA00022695"/>
    </source>
</evidence>
<dbReference type="AlphaFoldDB" id="A0A0L6ZA63"/>
<dbReference type="GO" id="GO:0050519">
    <property type="term" value="F:holo-citrate lyase synthase activity"/>
    <property type="evidence" value="ECO:0007669"/>
    <property type="project" value="UniProtKB-EC"/>
</dbReference>
<keyword evidence="2 5" id="KW-0808">Transferase</keyword>
<dbReference type="Pfam" id="PF03802">
    <property type="entry name" value="CitX"/>
    <property type="match status" value="1"/>
</dbReference>
<dbReference type="NCBIfam" id="TIGR03124">
    <property type="entry name" value="citrate_citX"/>
    <property type="match status" value="1"/>
</dbReference>
<evidence type="ECO:0000256" key="4">
    <source>
        <dbReference type="ARBA" id="ARBA00048574"/>
    </source>
</evidence>
<keyword evidence="6" id="KW-1185">Reference proteome</keyword>
<dbReference type="GO" id="GO:0051191">
    <property type="term" value="P:prosthetic group biosynthetic process"/>
    <property type="evidence" value="ECO:0007669"/>
    <property type="project" value="InterPro"/>
</dbReference>
<dbReference type="GO" id="GO:0016829">
    <property type="term" value="F:lyase activity"/>
    <property type="evidence" value="ECO:0007669"/>
    <property type="project" value="UniProtKB-KW"/>
</dbReference>
<dbReference type="EMBL" id="LHUR01000022">
    <property type="protein sequence ID" value="KOA19861.1"/>
    <property type="molecule type" value="Genomic_DNA"/>
</dbReference>